<gene>
    <name evidence="1" type="ORF">DFP76_104219</name>
</gene>
<dbReference type="OrthoDB" id="2846443at2"/>
<dbReference type="Proteomes" id="UP000252086">
    <property type="component" value="Unassembled WGS sequence"/>
</dbReference>
<organism evidence="1 2">
    <name type="scientific">Marinomonas aquiplantarum</name>
    <dbReference type="NCBI Taxonomy" id="491951"/>
    <lineage>
        <taxon>Bacteria</taxon>
        <taxon>Pseudomonadati</taxon>
        <taxon>Pseudomonadota</taxon>
        <taxon>Gammaproteobacteria</taxon>
        <taxon>Oceanospirillales</taxon>
        <taxon>Oceanospirillaceae</taxon>
        <taxon>Marinomonas</taxon>
    </lineage>
</organism>
<sequence length="658" mass="77581">MSGYQRETILLLSVHDMACGHYLSKAEAVLKNEIEVDFEKDFNEINYILEIYNIKEYIENNVYLKSWSQSEIDDFKVKVKGYGVHIGRFFSKFNDEDVLSFFDFLIFDYEKTFWKLINDHKVYKKISPEKIEIMLNRSPRQIDEILKYKDLVSRYGDVIYNFLLSYSRSAEILLSIYEVENKLNKVELYLPKKLSNNNKKDIISDYIDSEDCNYNYLSIIQNSKKSDEFRMSDKIRLKAKRKKGEESSRFFNDKTNKSVLKYGVSISYIDNAVAIKECRPEGFVFHYSYDMKYIERNSSPYFLYLNFKYLFEYIDHFNRINLISKRSLVGLMEGIMGVRSKSEYFYGIAFNQLQMSSQAQIHTYSDVLKTLGYSLENILQFVYTSFFSNCYGYADNASLTMPTESALALEKVRTLAPELESVLKQYKLFVEEGEIDFELLQISSGPSSMRDIPSLNEMKYIYVDEKSTIATSCLNLFFSDQTMLAYVEPFKEKKYGTFFDLLSNEKSVLFSSYEKYQLPNINYLIDNNHIYIDELGFLRPVNINRILILKDLHDNEAVSFYHYPIDLREEVIKMISDGLVFSKSTLFSKPEQDYFNYYLNKSEFTNGLDLRNSYLHGTQANPSKTELHENNYYVYMKLLVLVLLKIEDDLFIFRNLVK</sequence>
<protein>
    <submittedName>
        <fullName evidence="1">Uncharacterized protein</fullName>
    </submittedName>
</protein>
<proteinExistence type="predicted"/>
<evidence type="ECO:0000313" key="1">
    <source>
        <dbReference type="EMBL" id="RBO83401.1"/>
    </source>
</evidence>
<dbReference type="RefSeq" id="WP_113874353.1">
    <property type="nucleotide sequence ID" value="NZ_QNRF01000004.1"/>
</dbReference>
<reference evidence="1 2" key="1">
    <citation type="submission" date="2018-06" db="EMBL/GenBank/DDBJ databases">
        <title>Genomic Encyclopedia of Type Strains, Phase III (KMG-III): the genomes of soil and plant-associated and newly described type strains.</title>
        <authorList>
            <person name="Whitman W."/>
        </authorList>
    </citation>
    <scope>NUCLEOTIDE SEQUENCE [LARGE SCALE GENOMIC DNA]</scope>
    <source>
        <strain evidence="1 2">CECT 7732</strain>
    </source>
</reference>
<evidence type="ECO:0000313" key="2">
    <source>
        <dbReference type="Proteomes" id="UP000252086"/>
    </source>
</evidence>
<keyword evidence="2" id="KW-1185">Reference proteome</keyword>
<dbReference type="EMBL" id="QNRF01000004">
    <property type="protein sequence ID" value="RBO83401.1"/>
    <property type="molecule type" value="Genomic_DNA"/>
</dbReference>
<dbReference type="AlphaFoldDB" id="A0A366D030"/>
<name>A0A366D030_9GAMM</name>
<accession>A0A366D030</accession>
<comment type="caution">
    <text evidence="1">The sequence shown here is derived from an EMBL/GenBank/DDBJ whole genome shotgun (WGS) entry which is preliminary data.</text>
</comment>